<sequence>MASAPRHDQFFIASDLDTAMIMEDDVDWDVSIKEQMSLVSDAVRNFSQVDPNDPAPYGRSWDILWPGHCGELTRDETVRLEFNDTTPGRPKPLDSYIGFSEFAINNAKGANIKTGYRAVQMGVFPVCSFAYALNRENAQKVLAWAGRGQDEAFDVVLNRGCGGGHLNCMTISPEIMHHYQPADAHGYVSPVQAGDGQGDESKEADLESVKGHTANIIYSARCKALFKETCLQPPWR</sequence>
<keyword evidence="2" id="KW-1185">Reference proteome</keyword>
<protein>
    <submittedName>
        <fullName evidence="1">Uncharacterized protein</fullName>
    </submittedName>
</protein>
<evidence type="ECO:0000313" key="1">
    <source>
        <dbReference type="EMBL" id="CAF9922743.1"/>
    </source>
</evidence>
<reference evidence="1" key="1">
    <citation type="submission" date="2021-03" db="EMBL/GenBank/DDBJ databases">
        <authorList>
            <person name="Tagirdzhanova G."/>
        </authorList>
    </citation>
    <scope>NUCLEOTIDE SEQUENCE</scope>
</reference>
<dbReference type="AlphaFoldDB" id="A0A8H3FE30"/>
<name>A0A8H3FE30_9LECA</name>
<accession>A0A8H3FE30</accession>
<evidence type="ECO:0000313" key="2">
    <source>
        <dbReference type="Proteomes" id="UP000664534"/>
    </source>
</evidence>
<organism evidence="1 2">
    <name type="scientific">Imshaugia aleurites</name>
    <dbReference type="NCBI Taxonomy" id="172621"/>
    <lineage>
        <taxon>Eukaryota</taxon>
        <taxon>Fungi</taxon>
        <taxon>Dikarya</taxon>
        <taxon>Ascomycota</taxon>
        <taxon>Pezizomycotina</taxon>
        <taxon>Lecanoromycetes</taxon>
        <taxon>OSLEUM clade</taxon>
        <taxon>Lecanoromycetidae</taxon>
        <taxon>Lecanorales</taxon>
        <taxon>Lecanorineae</taxon>
        <taxon>Parmeliaceae</taxon>
        <taxon>Imshaugia</taxon>
    </lineage>
</organism>
<gene>
    <name evidence="1" type="ORF">IMSHALPRED_005751</name>
</gene>
<dbReference type="OrthoDB" id="47375at2759"/>
<dbReference type="Proteomes" id="UP000664534">
    <property type="component" value="Unassembled WGS sequence"/>
</dbReference>
<dbReference type="EMBL" id="CAJPDT010000031">
    <property type="protein sequence ID" value="CAF9922743.1"/>
    <property type="molecule type" value="Genomic_DNA"/>
</dbReference>
<comment type="caution">
    <text evidence="1">The sequence shown here is derived from an EMBL/GenBank/DDBJ whole genome shotgun (WGS) entry which is preliminary data.</text>
</comment>
<proteinExistence type="predicted"/>